<proteinExistence type="predicted"/>
<name>A0A9P5SP56_9FUNG</name>
<accession>A0A9P5SP56</accession>
<reference evidence="2" key="1">
    <citation type="journal article" date="2020" name="Fungal Divers.">
        <title>Resolving the Mortierellaceae phylogeny through synthesis of multi-gene phylogenetics and phylogenomics.</title>
        <authorList>
            <person name="Vandepol N."/>
            <person name="Liber J."/>
            <person name="Desiro A."/>
            <person name="Na H."/>
            <person name="Kennedy M."/>
            <person name="Barry K."/>
            <person name="Grigoriev I.V."/>
            <person name="Miller A.N."/>
            <person name="O'Donnell K."/>
            <person name="Stajich J.E."/>
            <person name="Bonito G."/>
        </authorList>
    </citation>
    <scope>NUCLEOTIDE SEQUENCE</scope>
    <source>
        <strain evidence="2">NVP1</strain>
    </source>
</reference>
<dbReference type="GO" id="GO:0000794">
    <property type="term" value="C:condensed nuclear chromosome"/>
    <property type="evidence" value="ECO:0007669"/>
    <property type="project" value="InterPro"/>
</dbReference>
<feature type="compositionally biased region" description="Polar residues" evidence="1">
    <location>
        <begin position="30"/>
        <end position="43"/>
    </location>
</feature>
<dbReference type="PANTHER" id="PTHR35668:SF1">
    <property type="entry name" value="PROTEIN SHORTAGE IN CHIASMATA 1 ORTHOLOG"/>
    <property type="match status" value="1"/>
</dbReference>
<feature type="region of interest" description="Disordered" evidence="1">
    <location>
        <begin position="26"/>
        <end position="116"/>
    </location>
</feature>
<dbReference type="GO" id="GO:0016887">
    <property type="term" value="F:ATP hydrolysis activity"/>
    <property type="evidence" value="ECO:0007669"/>
    <property type="project" value="InterPro"/>
</dbReference>
<protein>
    <submittedName>
        <fullName evidence="2">Uncharacterized protein</fullName>
    </submittedName>
</protein>
<sequence>MDQDALFGFHFSASAAIDRFMALHRHGDRQQPSSTNATNSEARPSSRKGKATKLSVPTTIKDSSTYHPYKNKGKSDRKALPPDPVLSRTDNRVQEQARQEQHPQTYQSPPPNSSESHRYIASEHLLQNTGLVRALRDPACAHADLVERDFSYLRSILPPLTKNRDTTRVEADLVLDEHNAALFYSLRLLGQASLSSDTGSSSGLEELVYCIARIGPRYKVLWIVLEEYNWTPRTRATTPHLTNAFMDPTAKKRQVSPAFLASSLPRQSPAQRAIKINPYIGPVMDGLTKLLSWVTVCHNQNTWMSKLPTHTGEGDTYPSITLGRGQKRFQTQILFAADERAAARMVRSIGDRILGQIQEAVEQGVRGERDGWQSREEWLWREWLNEQESTHERFLCSLQVFNPFSAQLILSLCRLKEFLAMSHSERVRTVGQFVDGETLVTFQKMMNQPWNSSPYP</sequence>
<dbReference type="InterPro" id="IPR039991">
    <property type="entry name" value="SHOC1"/>
</dbReference>
<organism evidence="2 3">
    <name type="scientific">Podila minutissima</name>
    <dbReference type="NCBI Taxonomy" id="64525"/>
    <lineage>
        <taxon>Eukaryota</taxon>
        <taxon>Fungi</taxon>
        <taxon>Fungi incertae sedis</taxon>
        <taxon>Mucoromycota</taxon>
        <taxon>Mortierellomycotina</taxon>
        <taxon>Mortierellomycetes</taxon>
        <taxon>Mortierellales</taxon>
        <taxon>Mortierellaceae</taxon>
        <taxon>Podila</taxon>
    </lineage>
</organism>
<comment type="caution">
    <text evidence="2">The sequence shown here is derived from an EMBL/GenBank/DDBJ whole genome shotgun (WGS) entry which is preliminary data.</text>
</comment>
<evidence type="ECO:0000313" key="3">
    <source>
        <dbReference type="Proteomes" id="UP000696485"/>
    </source>
</evidence>
<dbReference type="PANTHER" id="PTHR35668">
    <property type="entry name" value="PROTEIN SHORTAGE IN CHIASMATA 1 ORTHOLOG"/>
    <property type="match status" value="1"/>
</dbReference>
<evidence type="ECO:0000256" key="1">
    <source>
        <dbReference type="SAM" id="MobiDB-lite"/>
    </source>
</evidence>
<dbReference type="Proteomes" id="UP000696485">
    <property type="component" value="Unassembled WGS sequence"/>
</dbReference>
<dbReference type="GO" id="GO:0000712">
    <property type="term" value="P:resolution of meiotic recombination intermediates"/>
    <property type="evidence" value="ECO:0007669"/>
    <property type="project" value="InterPro"/>
</dbReference>
<dbReference type="EMBL" id="JAAAUY010000126">
    <property type="protein sequence ID" value="KAF9334874.1"/>
    <property type="molecule type" value="Genomic_DNA"/>
</dbReference>
<evidence type="ECO:0000313" key="2">
    <source>
        <dbReference type="EMBL" id="KAF9334874.1"/>
    </source>
</evidence>
<feature type="compositionally biased region" description="Basic and acidic residues" evidence="1">
    <location>
        <begin position="89"/>
        <end position="101"/>
    </location>
</feature>
<keyword evidence="3" id="KW-1185">Reference proteome</keyword>
<dbReference type="GO" id="GO:0003697">
    <property type="term" value="F:single-stranded DNA binding"/>
    <property type="evidence" value="ECO:0007669"/>
    <property type="project" value="TreeGrafter"/>
</dbReference>
<dbReference type="AlphaFoldDB" id="A0A9P5SP56"/>
<gene>
    <name evidence="2" type="ORF">BG006_001345</name>
</gene>
<feature type="compositionally biased region" description="Polar residues" evidence="1">
    <location>
        <begin position="55"/>
        <end position="66"/>
    </location>
</feature>